<dbReference type="RefSeq" id="WP_231901919.1">
    <property type="nucleotide sequence ID" value="NZ_AP017372.2"/>
</dbReference>
<name>A0A2Z6EZM1_HALHR</name>
<accession>A0A2Z6EZM1</accession>
<evidence type="ECO:0000313" key="1">
    <source>
        <dbReference type="EMBL" id="BBE11105.1"/>
    </source>
</evidence>
<dbReference type="EMBL" id="AP017372">
    <property type="protein sequence ID" value="BBE11105.1"/>
    <property type="molecule type" value="Genomic_DNA"/>
</dbReference>
<dbReference type="KEGG" id="hhk:HH1059_17480"/>
<evidence type="ECO:0000313" key="2">
    <source>
        <dbReference type="Proteomes" id="UP000218890"/>
    </source>
</evidence>
<gene>
    <name evidence="1" type="ORF">HH1059_17480</name>
</gene>
<proteinExistence type="predicted"/>
<dbReference type="AlphaFoldDB" id="A0A2Z6EZM1"/>
<protein>
    <submittedName>
        <fullName evidence="1">Uncharacterized protein</fullName>
    </submittedName>
</protein>
<sequence length="117" mass="13161">MAKIAHEPVKRAMSRIRELSADEEARRLAFVRERALRDEVSQLNEARKEGEQVGLEKGEQIGLEKGEQIGLEKGERLRAEKTARNLIKTNALSDEQIAQATGLTQGEVAQLRAERQK</sequence>
<keyword evidence="2" id="KW-1185">Reference proteome</keyword>
<organism evidence="1 2">
    <name type="scientific">Halorhodospira halochloris</name>
    <name type="common">Ectothiorhodospira halochloris</name>
    <dbReference type="NCBI Taxonomy" id="1052"/>
    <lineage>
        <taxon>Bacteria</taxon>
        <taxon>Pseudomonadati</taxon>
        <taxon>Pseudomonadota</taxon>
        <taxon>Gammaproteobacteria</taxon>
        <taxon>Chromatiales</taxon>
        <taxon>Ectothiorhodospiraceae</taxon>
        <taxon>Halorhodospira</taxon>
    </lineage>
</organism>
<dbReference type="Proteomes" id="UP000218890">
    <property type="component" value="Chromosome"/>
</dbReference>
<reference evidence="1" key="1">
    <citation type="submission" date="2016-02" db="EMBL/GenBank/DDBJ databases">
        <title>Halorhodospira halochloris DSM-1059 complete genome, version 2.</title>
        <authorList>
            <person name="Tsukatani Y."/>
        </authorList>
    </citation>
    <scope>NUCLEOTIDE SEQUENCE</scope>
    <source>
        <strain evidence="1">DSM 1059</strain>
    </source>
</reference>